<keyword evidence="3" id="KW-1185">Reference proteome</keyword>
<evidence type="ECO:0000313" key="3">
    <source>
        <dbReference type="Proteomes" id="UP000030960"/>
    </source>
</evidence>
<dbReference type="Pfam" id="PF01970">
    <property type="entry name" value="TctA"/>
    <property type="match status" value="1"/>
</dbReference>
<dbReference type="OrthoDB" id="9791872at2"/>
<name>A0A0B3S329_9RHOB</name>
<comment type="caution">
    <text evidence="2">The sequence shown here is derived from an EMBL/GenBank/DDBJ whole genome shotgun (WGS) entry which is preliminary data.</text>
</comment>
<feature type="domain" description="DUF112" evidence="1">
    <location>
        <begin position="24"/>
        <end position="455"/>
    </location>
</feature>
<dbReference type="STRING" id="561184.SAMN05216376_12225"/>
<protein>
    <recommendedName>
        <fullName evidence="1">DUF112 domain-containing protein</fullName>
    </recommendedName>
</protein>
<dbReference type="PANTHER" id="PTHR35342">
    <property type="entry name" value="TRICARBOXYLIC TRANSPORT PROTEIN"/>
    <property type="match status" value="1"/>
</dbReference>
<organism evidence="2 3">
    <name type="scientific">Mameliella alba</name>
    <dbReference type="NCBI Taxonomy" id="561184"/>
    <lineage>
        <taxon>Bacteria</taxon>
        <taxon>Pseudomonadati</taxon>
        <taxon>Pseudomonadota</taxon>
        <taxon>Alphaproteobacteria</taxon>
        <taxon>Rhodobacterales</taxon>
        <taxon>Roseobacteraceae</taxon>
        <taxon>Mameliella</taxon>
    </lineage>
</organism>
<dbReference type="Proteomes" id="UP000030960">
    <property type="component" value="Unassembled WGS sequence"/>
</dbReference>
<gene>
    <name evidence="2" type="ORF">OA50_01877</name>
</gene>
<dbReference type="InterPro" id="IPR002823">
    <property type="entry name" value="DUF112_TM"/>
</dbReference>
<sequence length="684" mass="71655">MDLLATALPALGEAFALILQPQQLLYLTFGVLLGLSVGVFPGLGGIAGLSLVLPFIFGMDPVSGLALMVGLVAVVPTSDTFASVLMGIPGSSASQATVLDGFPLARKGEAARALAAAFISSLFGGLLGATILTFFILIARPLVLAFALPEMLAVTLLGLAMVAILAGRIALKGVAAACLGLLVGTIGEAGHGGSLRMVPESWMFAATGSTTFESYQYLADGIKLVIVGLGIFAIPEIISLLRQNQSIARGAQLGSGWAQGLRDWWANVWLSVRCSSIGVIVGVIPGLGGSVVDWIAYGHTVQTAKDRSQFGSGDIRGVIGPESSNNAKEGGGLVPTLIFGIPGSGSMAVFIGGLALLGYEAGPQLVQNNLDITYTVVWSLALANVLGAGLCIGLSGPIARLTTIRFTLLAPFLFMMIAFAAFQSRQSLGDLVALFAIGLLGIFLRRFDWSRPAFLIGFVLSTQAENFSANANQIAGFKFKQGWAEGLGYVATPIVIVIALLTVVSVYFGIRQSKQIRSEGDVATGTKRAPLIFLLALLAYVGTAWINAYSINMISDKIFPLAVASVGLLALVALLVRMMMAGEGDEIFADREASGEDAEAPHSLWGTLAWFGALLLLTSLLGFVLALALFMVAFFRVRAGLNWVWSLGLTAAGIAFICFLAGMLNRDFPPGLLQSYVNLPWPLT</sequence>
<dbReference type="PANTHER" id="PTHR35342:SF5">
    <property type="entry name" value="TRICARBOXYLIC TRANSPORT PROTEIN"/>
    <property type="match status" value="1"/>
</dbReference>
<evidence type="ECO:0000313" key="2">
    <source>
        <dbReference type="EMBL" id="KHQ53348.1"/>
    </source>
</evidence>
<dbReference type="AlphaFoldDB" id="A0A0B3S329"/>
<evidence type="ECO:0000259" key="1">
    <source>
        <dbReference type="Pfam" id="PF01970"/>
    </source>
</evidence>
<accession>A0A225Q425</accession>
<reference evidence="2 3" key="1">
    <citation type="submission" date="2014-10" db="EMBL/GenBank/DDBJ databases">
        <title>Genome sequence of Ponticoccus sp. strain UMTAT08 isolated from clonal culture of toxic dinoflagellate Alexandrium tamiyavanichii.</title>
        <authorList>
            <person name="Gan H.Y."/>
            <person name="Muhd D.-D."/>
            <person name="Mohd Noor M.E."/>
            <person name="Yeong Y.S."/>
            <person name="Usup G."/>
        </authorList>
    </citation>
    <scope>NUCLEOTIDE SEQUENCE [LARGE SCALE GENOMIC DNA]</scope>
    <source>
        <strain evidence="2 3">UMTAT08</strain>
    </source>
</reference>
<dbReference type="PATRIC" id="fig|1515334.3.peg.1888"/>
<proteinExistence type="predicted"/>
<accession>A0A0B3S329</accession>
<dbReference type="RefSeq" id="WP_043140198.1">
    <property type="nucleotide sequence ID" value="NZ_JAHVJH010000024.1"/>
</dbReference>
<dbReference type="EMBL" id="JSUQ01000007">
    <property type="protein sequence ID" value="KHQ53348.1"/>
    <property type="molecule type" value="Genomic_DNA"/>
</dbReference>